<dbReference type="AlphaFoldDB" id="M0CMT0"/>
<gene>
    <name evidence="1" type="ORF">C477_00045</name>
</gene>
<reference evidence="1 2" key="1">
    <citation type="journal article" date="2014" name="PLoS Genet.">
        <title>Phylogenetically driven sequencing of extremely halophilic archaea reveals strategies for static and dynamic osmo-response.</title>
        <authorList>
            <person name="Becker E.A."/>
            <person name="Seitzer P.M."/>
            <person name="Tritt A."/>
            <person name="Larsen D."/>
            <person name="Krusor M."/>
            <person name="Yao A.I."/>
            <person name="Wu D."/>
            <person name="Madern D."/>
            <person name="Eisen J.A."/>
            <person name="Darling A.E."/>
            <person name="Facciotti M.T."/>
        </authorList>
    </citation>
    <scope>NUCLEOTIDE SEQUENCE [LARGE SCALE GENOMIC DNA]</scope>
    <source>
        <strain evidence="1 2">JCM 13891</strain>
    </source>
</reference>
<accession>M0CMT0</accession>
<protein>
    <submittedName>
        <fullName evidence="1">Uncharacterized protein</fullName>
    </submittedName>
</protein>
<dbReference type="eggNOG" id="ENOG502N5WJ">
    <property type="taxonomic scope" value="Archaea"/>
</dbReference>
<dbReference type="EMBL" id="AOIS01000003">
    <property type="protein sequence ID" value="ELZ24555.1"/>
    <property type="molecule type" value="Genomic_DNA"/>
</dbReference>
<proteinExistence type="predicted"/>
<comment type="caution">
    <text evidence="1">The sequence shown here is derived from an EMBL/GenBank/DDBJ whole genome shotgun (WGS) entry which is preliminary data.</text>
</comment>
<keyword evidence="2" id="KW-1185">Reference proteome</keyword>
<sequence>MLCLDPCVEPLDDLGQVLRTRQRNDGPILNVDQRMRRVIRGEAATRTRHSASRSMMQKIGRVFGRQSTDRRELFQVLVTAEDRDRELIQEEKRYLLPSARLDSRLARITSDSRQRLLDIR</sequence>
<dbReference type="Proteomes" id="UP000011657">
    <property type="component" value="Unassembled WGS sequence"/>
</dbReference>
<evidence type="ECO:0000313" key="2">
    <source>
        <dbReference type="Proteomes" id="UP000011657"/>
    </source>
</evidence>
<organism evidence="1 2">
    <name type="scientific">Haloterrigena salina JCM 13891</name>
    <dbReference type="NCBI Taxonomy" id="1227488"/>
    <lineage>
        <taxon>Archaea</taxon>
        <taxon>Methanobacteriati</taxon>
        <taxon>Methanobacteriota</taxon>
        <taxon>Stenosarchaea group</taxon>
        <taxon>Halobacteria</taxon>
        <taxon>Halobacteriales</taxon>
        <taxon>Natrialbaceae</taxon>
        <taxon>Haloterrigena</taxon>
    </lineage>
</organism>
<evidence type="ECO:0000313" key="1">
    <source>
        <dbReference type="EMBL" id="ELZ24555.1"/>
    </source>
</evidence>
<name>M0CMT0_9EURY</name>